<reference evidence="2" key="1">
    <citation type="submission" date="2025-08" db="UniProtKB">
        <authorList>
            <consortium name="RefSeq"/>
        </authorList>
    </citation>
    <scope>IDENTIFICATION</scope>
</reference>
<dbReference type="InterPro" id="IPR011992">
    <property type="entry name" value="EF-hand-dom_pair"/>
</dbReference>
<dbReference type="InterPro" id="IPR052603">
    <property type="entry name" value="EFCB6"/>
</dbReference>
<dbReference type="RefSeq" id="XP_011505794.1">
    <property type="nucleotide sequence ID" value="XM_011507492.1"/>
</dbReference>
<dbReference type="Proteomes" id="UP000695007">
    <property type="component" value="Unplaced"/>
</dbReference>
<evidence type="ECO:0000313" key="1">
    <source>
        <dbReference type="Proteomes" id="UP000695007"/>
    </source>
</evidence>
<sequence length="735" mass="86186">MRENVKEFNNHSIWRACNKIRAAVSRIHINLWDYFTPLDTEQNNLISELEFITVLSGSLGKQVGLSNQEISELADYFRTQDGRIFYTQFCTIIQENSKNIIRNRDFCINMRWRKIFHGFLSLSEERKLEIIITKIASCINRQQILIRPYFHDYELISKNCGVVTFTHFARVLHFLDINLSPNEMYLLIKKFSKDNYSVNYVAFIQAIEEVQDFFEKNKANQDGMLLDKFPGRIISVNLPKLNRPEIGKIKTSCVFPQQLHFLSVDTRSKRIRNIEEIMLRLQEHAFKSQIRVADHFQDFDIFNVGKISENQFQRGLNAFRKSAHGNLYLAAEEIENIIAFYKDPSDIERICWRAFEDDVEQVFTKKHLDKQPNCKVVAPPVEVKKLNRLSYGEWDCSEIDSKLTSTVLMEKFYTRSLKKIMQCIEQRRFSLRQYFRDFDKINRGHVSGAQLRQVFTAATISLTREEILSLEFMYNDNLGFYYLDFISKLEQLLDESSICEKQQLKNKLDIFNLSEKCPAPEETDIDLILAKIKSKVVCNGIKVNEFIRHFDLRNEKIVTRLQFDRGLDQLKCDLTRTEVNSLMDHFIASQRPNYIDYSKFSDAVEGAMVKGQLEKSPLVIPIRHVPTKDTTRSFLNFDERQILTRGLNAISAYVDNNLEELFKDFDKSLNTGTVTKNELIRVLSIRNIIYNLNANEIDVLFKCFTTGHIKVEPKFDYRAFLNALYILRENNMIKT</sequence>
<accession>A0AAJ7E2U2</accession>
<dbReference type="SUPFAM" id="SSF47473">
    <property type="entry name" value="EF-hand"/>
    <property type="match status" value="3"/>
</dbReference>
<dbReference type="PANTHER" id="PTHR20875:SF0">
    <property type="entry name" value="GH12158P"/>
    <property type="match status" value="1"/>
</dbReference>
<dbReference type="KEGG" id="csol:105368481"/>
<protein>
    <submittedName>
        <fullName evidence="2">Uncharacterized protein LOC105368481</fullName>
    </submittedName>
</protein>
<proteinExistence type="predicted"/>
<dbReference type="Gene3D" id="1.10.238.10">
    <property type="entry name" value="EF-hand"/>
    <property type="match status" value="4"/>
</dbReference>
<organism evidence="1 2">
    <name type="scientific">Ceratosolen solmsi marchali</name>
    <dbReference type="NCBI Taxonomy" id="326594"/>
    <lineage>
        <taxon>Eukaryota</taxon>
        <taxon>Metazoa</taxon>
        <taxon>Ecdysozoa</taxon>
        <taxon>Arthropoda</taxon>
        <taxon>Hexapoda</taxon>
        <taxon>Insecta</taxon>
        <taxon>Pterygota</taxon>
        <taxon>Neoptera</taxon>
        <taxon>Endopterygota</taxon>
        <taxon>Hymenoptera</taxon>
        <taxon>Apocrita</taxon>
        <taxon>Proctotrupomorpha</taxon>
        <taxon>Chalcidoidea</taxon>
        <taxon>Agaonidae</taxon>
        <taxon>Agaoninae</taxon>
        <taxon>Ceratosolen</taxon>
    </lineage>
</organism>
<dbReference type="PANTHER" id="PTHR20875">
    <property type="entry name" value="EF-HAND CALCIUM-BINDING DOMAIN-CONTAINING PROTEIN 6-RELATED"/>
    <property type="match status" value="1"/>
</dbReference>
<evidence type="ECO:0000313" key="2">
    <source>
        <dbReference type="RefSeq" id="XP_011505794.1"/>
    </source>
</evidence>
<dbReference type="GeneID" id="105368481"/>
<name>A0AAJ7E2U2_9HYME</name>
<dbReference type="AlphaFoldDB" id="A0AAJ7E2U2"/>
<gene>
    <name evidence="2" type="primary">LOC105368481</name>
</gene>
<keyword evidence="1" id="KW-1185">Reference proteome</keyword>